<gene>
    <name evidence="1" type="ORF">PoB_003457100</name>
</gene>
<reference evidence="1 2" key="1">
    <citation type="journal article" date="2021" name="Elife">
        <title>Chloroplast acquisition without the gene transfer in kleptoplastic sea slugs, Plakobranchus ocellatus.</title>
        <authorList>
            <person name="Maeda T."/>
            <person name="Takahashi S."/>
            <person name="Yoshida T."/>
            <person name="Shimamura S."/>
            <person name="Takaki Y."/>
            <person name="Nagai Y."/>
            <person name="Toyoda A."/>
            <person name="Suzuki Y."/>
            <person name="Arimoto A."/>
            <person name="Ishii H."/>
            <person name="Satoh N."/>
            <person name="Nishiyama T."/>
            <person name="Hasebe M."/>
            <person name="Maruyama T."/>
            <person name="Minagawa J."/>
            <person name="Obokata J."/>
            <person name="Shigenobu S."/>
        </authorList>
    </citation>
    <scope>NUCLEOTIDE SEQUENCE [LARGE SCALE GENOMIC DNA]</scope>
</reference>
<name>A0AAV4AA67_9GAST</name>
<keyword evidence="2" id="KW-1185">Reference proteome</keyword>
<evidence type="ECO:0000313" key="2">
    <source>
        <dbReference type="Proteomes" id="UP000735302"/>
    </source>
</evidence>
<evidence type="ECO:0000313" key="1">
    <source>
        <dbReference type="EMBL" id="GFO08066.1"/>
    </source>
</evidence>
<organism evidence="1 2">
    <name type="scientific">Plakobranchus ocellatus</name>
    <dbReference type="NCBI Taxonomy" id="259542"/>
    <lineage>
        <taxon>Eukaryota</taxon>
        <taxon>Metazoa</taxon>
        <taxon>Spiralia</taxon>
        <taxon>Lophotrochozoa</taxon>
        <taxon>Mollusca</taxon>
        <taxon>Gastropoda</taxon>
        <taxon>Heterobranchia</taxon>
        <taxon>Euthyneura</taxon>
        <taxon>Panpulmonata</taxon>
        <taxon>Sacoglossa</taxon>
        <taxon>Placobranchoidea</taxon>
        <taxon>Plakobranchidae</taxon>
        <taxon>Plakobranchus</taxon>
    </lineage>
</organism>
<protein>
    <submittedName>
        <fullName evidence="1">Gag-Pol protein</fullName>
    </submittedName>
</protein>
<accession>A0AAV4AA67</accession>
<dbReference type="EMBL" id="BLXT01003938">
    <property type="protein sequence ID" value="GFO08066.1"/>
    <property type="molecule type" value="Genomic_DNA"/>
</dbReference>
<sequence>MKLLVIKENNFEQVASLAHSAIFNGELGSLPGKQHLTVDSSVAPMIMPDRRVPIAMKSKLKTELGDMVKRAIITSVEGPTP</sequence>
<comment type="caution">
    <text evidence="1">The sequence shown here is derived from an EMBL/GenBank/DDBJ whole genome shotgun (WGS) entry which is preliminary data.</text>
</comment>
<dbReference type="Proteomes" id="UP000735302">
    <property type="component" value="Unassembled WGS sequence"/>
</dbReference>
<dbReference type="AlphaFoldDB" id="A0AAV4AA67"/>
<proteinExistence type="predicted"/>